<gene>
    <name evidence="1" type="ORF">QR98_0017730</name>
</gene>
<evidence type="ECO:0000313" key="1">
    <source>
        <dbReference type="EMBL" id="KPM03342.1"/>
    </source>
</evidence>
<comment type="caution">
    <text evidence="1">The sequence shown here is derived from an EMBL/GenBank/DDBJ whole genome shotgun (WGS) entry which is preliminary data.</text>
</comment>
<reference evidence="1 2" key="1">
    <citation type="journal article" date="2015" name="Parasit. Vectors">
        <title>Draft genome of the scabies mite.</title>
        <authorList>
            <person name="Rider S.D.Jr."/>
            <person name="Morgan M.S."/>
            <person name="Arlian L.G."/>
        </authorList>
    </citation>
    <scope>NUCLEOTIDE SEQUENCE [LARGE SCALE GENOMIC DNA]</scope>
    <source>
        <strain evidence="1">Arlian Lab</strain>
    </source>
</reference>
<dbReference type="EMBL" id="JXLN01004694">
    <property type="protein sequence ID" value="KPM03342.1"/>
    <property type="molecule type" value="Genomic_DNA"/>
</dbReference>
<dbReference type="AlphaFoldDB" id="A0A131ZWW8"/>
<protein>
    <submittedName>
        <fullName evidence="1">Uncharacterized protein</fullName>
    </submittedName>
</protein>
<sequence>MNCTRILRIEMKLPVLEKNFDLYPSYNFTELELKLRKKTQLDRHLSTLDSSQTKGKLSQSKI</sequence>
<accession>A0A131ZWW8</accession>
<dbReference type="VEuPathDB" id="VectorBase:SSCA005519"/>
<dbReference type="Proteomes" id="UP000616769">
    <property type="component" value="Unassembled WGS sequence"/>
</dbReference>
<organism evidence="1 2">
    <name type="scientific">Sarcoptes scabiei</name>
    <name type="common">Itch mite</name>
    <name type="synonym">Acarus scabiei</name>
    <dbReference type="NCBI Taxonomy" id="52283"/>
    <lineage>
        <taxon>Eukaryota</taxon>
        <taxon>Metazoa</taxon>
        <taxon>Ecdysozoa</taxon>
        <taxon>Arthropoda</taxon>
        <taxon>Chelicerata</taxon>
        <taxon>Arachnida</taxon>
        <taxon>Acari</taxon>
        <taxon>Acariformes</taxon>
        <taxon>Sarcoptiformes</taxon>
        <taxon>Astigmata</taxon>
        <taxon>Psoroptidia</taxon>
        <taxon>Sarcoptoidea</taxon>
        <taxon>Sarcoptidae</taxon>
        <taxon>Sarcoptinae</taxon>
        <taxon>Sarcoptes</taxon>
    </lineage>
</organism>
<evidence type="ECO:0000313" key="2">
    <source>
        <dbReference type="Proteomes" id="UP000616769"/>
    </source>
</evidence>
<name>A0A131ZWW8_SARSC</name>
<proteinExistence type="predicted"/>